<name>A0A9X4QNU2_9BACL</name>
<dbReference type="Pfam" id="PF01263">
    <property type="entry name" value="Aldose_epim"/>
    <property type="match status" value="1"/>
</dbReference>
<dbReference type="Proteomes" id="UP001153387">
    <property type="component" value="Unassembled WGS sequence"/>
</dbReference>
<dbReference type="PANTHER" id="PTHR11122">
    <property type="entry name" value="APOSPORY-ASSOCIATED PROTEIN C-RELATED"/>
    <property type="match status" value="1"/>
</dbReference>
<dbReference type="GO" id="GO:0005975">
    <property type="term" value="P:carbohydrate metabolic process"/>
    <property type="evidence" value="ECO:0007669"/>
    <property type="project" value="InterPro"/>
</dbReference>
<dbReference type="SUPFAM" id="SSF74650">
    <property type="entry name" value="Galactose mutarotase-like"/>
    <property type="match status" value="1"/>
</dbReference>
<dbReference type="Gene3D" id="2.70.98.10">
    <property type="match status" value="1"/>
</dbReference>
<dbReference type="RefSeq" id="WP_277566547.1">
    <property type="nucleotide sequence ID" value="NZ_JAPDHZ010000003.1"/>
</dbReference>
<comment type="caution">
    <text evidence="1">The sequence shown here is derived from an EMBL/GenBank/DDBJ whole genome shotgun (WGS) entry which is preliminary data.</text>
</comment>
<reference evidence="1 2" key="1">
    <citation type="submission" date="2022-10" db="EMBL/GenBank/DDBJ databases">
        <title>Comparative genomic analysis of Cohnella hashimotonis sp. nov., isolated from the International Space Station.</title>
        <authorList>
            <person name="Simpson A."/>
            <person name="Venkateswaran K."/>
        </authorList>
    </citation>
    <scope>NUCLEOTIDE SEQUENCE [LARGE SCALE GENOMIC DNA]</scope>
    <source>
        <strain evidence="1 2">DSM 18997</strain>
    </source>
</reference>
<dbReference type="EMBL" id="JAPDHZ010000003">
    <property type="protein sequence ID" value="MDG0792787.1"/>
    <property type="molecule type" value="Genomic_DNA"/>
</dbReference>
<accession>A0A9X4QNU2</accession>
<dbReference type="InterPro" id="IPR014718">
    <property type="entry name" value="GH-type_carb-bd"/>
</dbReference>
<evidence type="ECO:0000313" key="1">
    <source>
        <dbReference type="EMBL" id="MDG0792787.1"/>
    </source>
</evidence>
<dbReference type="InterPro" id="IPR008183">
    <property type="entry name" value="Aldose_1/G6P_1-epimerase"/>
</dbReference>
<protein>
    <submittedName>
        <fullName evidence="1">Aldose epimerase</fullName>
    </submittedName>
</protein>
<evidence type="ECO:0000313" key="2">
    <source>
        <dbReference type="Proteomes" id="UP001153387"/>
    </source>
</evidence>
<organism evidence="1 2">
    <name type="scientific">Cohnella ginsengisoli</name>
    <dbReference type="NCBI Taxonomy" id="425004"/>
    <lineage>
        <taxon>Bacteria</taxon>
        <taxon>Bacillati</taxon>
        <taxon>Bacillota</taxon>
        <taxon>Bacilli</taxon>
        <taxon>Bacillales</taxon>
        <taxon>Paenibacillaceae</taxon>
        <taxon>Cohnella</taxon>
    </lineage>
</organism>
<gene>
    <name evidence="1" type="ORF">OMP38_19345</name>
</gene>
<dbReference type="GO" id="GO:0030246">
    <property type="term" value="F:carbohydrate binding"/>
    <property type="evidence" value="ECO:0007669"/>
    <property type="project" value="InterPro"/>
</dbReference>
<dbReference type="InterPro" id="IPR011013">
    <property type="entry name" value="Gal_mutarotase_sf_dom"/>
</dbReference>
<dbReference type="GO" id="GO:0016853">
    <property type="term" value="F:isomerase activity"/>
    <property type="evidence" value="ECO:0007669"/>
    <property type="project" value="InterPro"/>
</dbReference>
<keyword evidence="2" id="KW-1185">Reference proteome</keyword>
<dbReference type="PANTHER" id="PTHR11122:SF13">
    <property type="entry name" value="GLUCOSE-6-PHOSPHATE 1-EPIMERASE"/>
    <property type="match status" value="1"/>
</dbReference>
<proteinExistence type="predicted"/>
<dbReference type="AlphaFoldDB" id="A0A9X4QNU2"/>
<sequence>MSENTKTKTYGITNRTDTYVVYELTDSATDSKVTVCPQRGGIVIGCRLNGEELLYLDRDTFIDPAANIRGGIPVLFPICGQLQGGTYEWEGQTYRMRNHGVARTSAWEVVNAYADEDEAALTLELHSNEETLASYPFEFELHFTYRLKAGKLYIEQSYNNLSERDMPVQAGFHPYFISADKQLKYTSDATKALDYNDGQVKPFEGAFDLGSLVESVALLDPKTPEISFPSPSGRRIKLSYSDVFGVVVFWSVEGKPFVCVEPWTALNEAFNRKEGLILVPPGDSLDADFTIETEV</sequence>